<feature type="transmembrane region" description="Helical" evidence="1">
    <location>
        <begin position="361"/>
        <end position="380"/>
    </location>
</feature>
<dbReference type="PANTHER" id="PTHR43849">
    <property type="entry name" value="BLL3936 PROTEIN"/>
    <property type="match status" value="1"/>
</dbReference>
<feature type="transmembrane region" description="Helical" evidence="1">
    <location>
        <begin position="549"/>
        <end position="569"/>
    </location>
</feature>
<dbReference type="NCBIfam" id="TIGR02123">
    <property type="entry name" value="TRAP_fused"/>
    <property type="match status" value="1"/>
</dbReference>
<keyword evidence="1" id="KW-0472">Membrane</keyword>
<feature type="transmembrane region" description="Helical" evidence="1">
    <location>
        <begin position="154"/>
        <end position="174"/>
    </location>
</feature>
<feature type="transmembrane region" description="Helical" evidence="1">
    <location>
        <begin position="462"/>
        <end position="480"/>
    </location>
</feature>
<dbReference type="PANTHER" id="PTHR43849:SF2">
    <property type="entry name" value="BLL3936 PROTEIN"/>
    <property type="match status" value="1"/>
</dbReference>
<organism evidence="3 4">
    <name type="scientific">Serpentinicella alkaliphila</name>
    <dbReference type="NCBI Taxonomy" id="1734049"/>
    <lineage>
        <taxon>Bacteria</taxon>
        <taxon>Bacillati</taxon>
        <taxon>Bacillota</taxon>
        <taxon>Clostridia</taxon>
        <taxon>Peptostreptococcales</taxon>
        <taxon>Natronincolaceae</taxon>
        <taxon>Serpentinicella</taxon>
    </lineage>
</organism>
<dbReference type="Pfam" id="PF11874">
    <property type="entry name" value="DUF3394"/>
    <property type="match status" value="1"/>
</dbReference>
<comment type="caution">
    <text evidence="3">The sequence shown here is derived from an EMBL/GenBank/DDBJ whole genome shotgun (WGS) entry which is preliminary data.</text>
</comment>
<feature type="transmembrane region" description="Helical" evidence="1">
    <location>
        <begin position="41"/>
        <end position="63"/>
    </location>
</feature>
<keyword evidence="1" id="KW-1133">Transmembrane helix</keyword>
<feature type="transmembrane region" description="Helical" evidence="1">
    <location>
        <begin position="424"/>
        <end position="450"/>
    </location>
</feature>
<feature type="transmembrane region" description="Helical" evidence="1">
    <location>
        <begin position="126"/>
        <end position="142"/>
    </location>
</feature>
<feature type="transmembrane region" description="Helical" evidence="1">
    <location>
        <begin position="194"/>
        <end position="217"/>
    </location>
</feature>
<reference evidence="3 4" key="1">
    <citation type="submission" date="2019-03" db="EMBL/GenBank/DDBJ databases">
        <title>Genomic Encyclopedia of Type Strains, Phase IV (KMG-IV): sequencing the most valuable type-strain genomes for metagenomic binning, comparative biology and taxonomic classification.</title>
        <authorList>
            <person name="Goeker M."/>
        </authorList>
    </citation>
    <scope>NUCLEOTIDE SEQUENCE [LARGE SCALE GENOMIC DNA]</scope>
    <source>
        <strain evidence="3 4">DSM 100013</strain>
    </source>
</reference>
<feature type="transmembrane region" description="Helical" evidence="1">
    <location>
        <begin position="315"/>
        <end position="341"/>
    </location>
</feature>
<proteinExistence type="predicted"/>
<evidence type="ECO:0000313" key="3">
    <source>
        <dbReference type="EMBL" id="TCQ03496.1"/>
    </source>
</evidence>
<sequence>MDKKLISVQETVEEQINIEETLAEYDTSSNTRNLKGNVAKLVGILAIAMSLFHLYTAGLGSLLVMKQRSTHLLFVLSIGFLLYPISKTRNKNKIPFYDWIFAGAGVVVTSYIFLNFESIVRRGGMPTTLDIVFGITAVLLVLEMTRRSIGPELPIIAVIFIAYAFAGPYLPGVLGHRGYTLRRLVNQLYMTTEGIFGTPLGVSATFVFMFILFGSFLEITGVGQFFIDLAFSIAGHKKGGPAKAAVLASGFMGSISGSSIANTVTTGAFTIPLMKKVGYKPNFAGAVEAAASTGGQILPPVMGAAAFIMSEFTSIPYITIVKSAVVPALLYYLGVTVMVHLQASKQGLVGIPKEELPDLKATFSSGFHLLLPLIAVVGFLVKYSPLKAAFNSIIIALVVCLFRKHTRIKPAAILYALEDGAKKAISVASACACAGIIVGIVTLTGLGLTFANLIVSFAGGKLLPTLILTMVASIILGMGLPTTAKYIVLATMAAPALVQLGVPLIAAHLFILYFGVIADVTPPVALAAYAGAGIAGGDSFKTGLQALKLGSAGFIVPFIFAINPSLLLINVSPIGAIVTIATACVGIISFGAGIQGYLFTHARHYERALLLAAALMLIHPNVVIDGIGLGILAVIAITQHKRYKSENEDTREVIVENRVILSNSGNK</sequence>
<evidence type="ECO:0000256" key="1">
    <source>
        <dbReference type="SAM" id="Phobius"/>
    </source>
</evidence>
<dbReference type="InterPro" id="IPR010656">
    <property type="entry name" value="DctM"/>
</dbReference>
<feature type="transmembrane region" description="Helical" evidence="1">
    <location>
        <begin position="487"/>
        <end position="514"/>
    </location>
</feature>
<feature type="transmembrane region" description="Helical" evidence="1">
    <location>
        <begin position="610"/>
        <end position="637"/>
    </location>
</feature>
<evidence type="ECO:0000259" key="2">
    <source>
        <dbReference type="Pfam" id="PF06808"/>
    </source>
</evidence>
<feature type="transmembrane region" description="Helical" evidence="1">
    <location>
        <begin position="576"/>
        <end position="598"/>
    </location>
</feature>
<gene>
    <name evidence="3" type="ORF">EDD79_100981</name>
</gene>
<dbReference type="OrthoDB" id="9759894at2"/>
<dbReference type="InterPro" id="IPR021814">
    <property type="entry name" value="DUF3394"/>
</dbReference>
<dbReference type="RefSeq" id="WP_132848036.1">
    <property type="nucleotide sequence ID" value="NZ_CP058648.1"/>
</dbReference>
<feature type="domain" description="TRAP C4-dicarboxylate transport system permease DctM subunit" evidence="2">
    <location>
        <begin position="137"/>
        <end position="573"/>
    </location>
</feature>
<feature type="transmembrane region" description="Helical" evidence="1">
    <location>
        <begin position="69"/>
        <end position="85"/>
    </location>
</feature>
<keyword evidence="1" id="KW-0812">Transmembrane</keyword>
<feature type="transmembrane region" description="Helical" evidence="1">
    <location>
        <begin position="97"/>
        <end position="114"/>
    </location>
</feature>
<dbReference type="AlphaFoldDB" id="A0A4R2TKZ6"/>
<name>A0A4R2TKZ6_9FIRM</name>
<dbReference type="EMBL" id="SLYC01000009">
    <property type="protein sequence ID" value="TCQ03496.1"/>
    <property type="molecule type" value="Genomic_DNA"/>
</dbReference>
<protein>
    <submittedName>
        <fullName evidence="3">TRAP transporter 4TM/12TM fusion protein</fullName>
    </submittedName>
</protein>
<dbReference type="Proteomes" id="UP000295504">
    <property type="component" value="Unassembled WGS sequence"/>
</dbReference>
<evidence type="ECO:0000313" key="4">
    <source>
        <dbReference type="Proteomes" id="UP000295504"/>
    </source>
</evidence>
<keyword evidence="4" id="KW-1185">Reference proteome</keyword>
<dbReference type="InterPro" id="IPR011853">
    <property type="entry name" value="TRAP_DctM-Dct_fused"/>
</dbReference>
<dbReference type="Pfam" id="PF06808">
    <property type="entry name" value="DctM"/>
    <property type="match status" value="1"/>
</dbReference>
<accession>A0A4R2TKZ6</accession>